<dbReference type="AlphaFoldDB" id="A0AAD5JZQ4"/>
<dbReference type="InterPro" id="IPR032675">
    <property type="entry name" value="LRR_dom_sf"/>
</dbReference>
<dbReference type="InterPro" id="IPR001810">
    <property type="entry name" value="F-box_dom"/>
</dbReference>
<dbReference type="SMART" id="SM00256">
    <property type="entry name" value="FBOX"/>
    <property type="match status" value="1"/>
</dbReference>
<dbReference type="Gene3D" id="3.80.10.10">
    <property type="entry name" value="Ribonuclease Inhibitor"/>
    <property type="match status" value="2"/>
</dbReference>
<feature type="region of interest" description="Disordered" evidence="1">
    <location>
        <begin position="433"/>
        <end position="455"/>
    </location>
</feature>
<dbReference type="Proteomes" id="UP001209540">
    <property type="component" value="Unassembled WGS sequence"/>
</dbReference>
<reference evidence="3" key="2">
    <citation type="submission" date="2023-02" db="EMBL/GenBank/DDBJ databases">
        <authorList>
            <consortium name="DOE Joint Genome Institute"/>
            <person name="Mondo S.J."/>
            <person name="Chang Y."/>
            <person name="Wang Y."/>
            <person name="Ahrendt S."/>
            <person name="Andreopoulos W."/>
            <person name="Barry K."/>
            <person name="Beard J."/>
            <person name="Benny G.L."/>
            <person name="Blankenship S."/>
            <person name="Bonito G."/>
            <person name="Cuomo C."/>
            <person name="Desiro A."/>
            <person name="Gervers K.A."/>
            <person name="Hundley H."/>
            <person name="Kuo A."/>
            <person name="LaButti K."/>
            <person name="Lang B.F."/>
            <person name="Lipzen A."/>
            <person name="O'Donnell K."/>
            <person name="Pangilinan J."/>
            <person name="Reynolds N."/>
            <person name="Sandor L."/>
            <person name="Smith M.W."/>
            <person name="Tsang A."/>
            <person name="Grigoriev I.V."/>
            <person name="Stajich J.E."/>
            <person name="Spatafora J.W."/>
        </authorList>
    </citation>
    <scope>NUCLEOTIDE SEQUENCE</scope>
    <source>
        <strain evidence="3">RSA 2281</strain>
    </source>
</reference>
<feature type="compositionally biased region" description="Polar residues" evidence="1">
    <location>
        <begin position="438"/>
        <end position="455"/>
    </location>
</feature>
<dbReference type="PROSITE" id="PS50181">
    <property type="entry name" value="FBOX"/>
    <property type="match status" value="1"/>
</dbReference>
<dbReference type="Pfam" id="PF12937">
    <property type="entry name" value="F-box-like"/>
    <property type="match status" value="1"/>
</dbReference>
<name>A0AAD5JZQ4_9FUNG</name>
<reference evidence="3" key="1">
    <citation type="journal article" date="2022" name="IScience">
        <title>Evolution of zygomycete secretomes and the origins of terrestrial fungal ecologies.</title>
        <authorList>
            <person name="Chang Y."/>
            <person name="Wang Y."/>
            <person name="Mondo S."/>
            <person name="Ahrendt S."/>
            <person name="Andreopoulos W."/>
            <person name="Barry K."/>
            <person name="Beard J."/>
            <person name="Benny G.L."/>
            <person name="Blankenship S."/>
            <person name="Bonito G."/>
            <person name="Cuomo C."/>
            <person name="Desiro A."/>
            <person name="Gervers K.A."/>
            <person name="Hundley H."/>
            <person name="Kuo A."/>
            <person name="LaButti K."/>
            <person name="Lang B.F."/>
            <person name="Lipzen A."/>
            <person name="O'Donnell K."/>
            <person name="Pangilinan J."/>
            <person name="Reynolds N."/>
            <person name="Sandor L."/>
            <person name="Smith M.E."/>
            <person name="Tsang A."/>
            <person name="Grigoriev I.V."/>
            <person name="Stajich J.E."/>
            <person name="Spatafora J.W."/>
        </authorList>
    </citation>
    <scope>NUCLEOTIDE SEQUENCE</scope>
    <source>
        <strain evidence="3">RSA 2281</strain>
    </source>
</reference>
<dbReference type="SUPFAM" id="SSF81383">
    <property type="entry name" value="F-box domain"/>
    <property type="match status" value="1"/>
</dbReference>
<dbReference type="EMBL" id="JAIXMP010000038">
    <property type="protein sequence ID" value="KAI9248522.1"/>
    <property type="molecule type" value="Genomic_DNA"/>
</dbReference>
<evidence type="ECO:0000313" key="3">
    <source>
        <dbReference type="EMBL" id="KAI9248522.1"/>
    </source>
</evidence>
<dbReference type="InterPro" id="IPR036047">
    <property type="entry name" value="F-box-like_dom_sf"/>
</dbReference>
<sequence length="646" mass="74512">MTNDKVGDNHTTFSKYHLFNIFLPFDIVVKIISYLDQDDCLQCMQVSRSWNATIPQYAHNVWSHLLFSPALKYSVHNTKRQVFMGSHVKFVELRYLQDEHLFYETMQTLAEYNCTEIEHLAIMLCHSTKRNYKRLLSLLKQLISQESNQEVQQQLTIMWRYPCMLPFLHILLEACPQVQKLTFIPEGQSMIDDEEEEAELDPTLSLTPIPLYYTSNLTYLEFYTAIDVQPQLIPLIQRSPHLEFLFLGSPRGKTYSDDSLHLLDLMKISTWCPKLVYLEVNPCGLRTEHRDHWLEQLLSKHKNNTNQPKERGIKSFLVSEDIAFGPDQIGPLIQRHANTLEYVGLGVNNEGDQSWAPLFQDLELPRLQTLHCAGTLYDDISIRRLIRKATHLQYLILSGYYSLQLNLAKLLKSCLQLKSLYLSQSNVSFDEDDVEEGQSVTDDSATNSRDLSNSNSLASSQVTHLFQYLDLHGSQLCDISLNYVFEVNDDFMQAIAQLSMLKSLRLFFSYENKYTNEGLVGFIQKLQGTIIETLDIYSIKELTSPMLDAIADLKFLKRFESGMMSHEIQVVNGPALINTIRRSQSLTYINLDHIFLTDMDIHDQDRIIDDDDCNNPIGMCLTRQLDGYTAMSSDFSNYCNVVITKN</sequence>
<proteinExistence type="predicted"/>
<accession>A0AAD5JZQ4</accession>
<evidence type="ECO:0000313" key="4">
    <source>
        <dbReference type="Proteomes" id="UP001209540"/>
    </source>
</evidence>
<evidence type="ECO:0000256" key="1">
    <source>
        <dbReference type="SAM" id="MobiDB-lite"/>
    </source>
</evidence>
<dbReference type="Gene3D" id="1.20.1280.50">
    <property type="match status" value="1"/>
</dbReference>
<organism evidence="3 4">
    <name type="scientific">Phascolomyces articulosus</name>
    <dbReference type="NCBI Taxonomy" id="60185"/>
    <lineage>
        <taxon>Eukaryota</taxon>
        <taxon>Fungi</taxon>
        <taxon>Fungi incertae sedis</taxon>
        <taxon>Mucoromycota</taxon>
        <taxon>Mucoromycotina</taxon>
        <taxon>Mucoromycetes</taxon>
        <taxon>Mucorales</taxon>
        <taxon>Lichtheimiaceae</taxon>
        <taxon>Phascolomyces</taxon>
    </lineage>
</organism>
<dbReference type="SUPFAM" id="SSF52047">
    <property type="entry name" value="RNI-like"/>
    <property type="match status" value="1"/>
</dbReference>
<feature type="domain" description="F-box" evidence="2">
    <location>
        <begin position="17"/>
        <end position="65"/>
    </location>
</feature>
<protein>
    <recommendedName>
        <fullName evidence="2">F-box domain-containing protein</fullName>
    </recommendedName>
</protein>
<comment type="caution">
    <text evidence="3">The sequence shown here is derived from an EMBL/GenBank/DDBJ whole genome shotgun (WGS) entry which is preliminary data.</text>
</comment>
<gene>
    <name evidence="3" type="ORF">BDA99DRAFT_524936</name>
</gene>
<keyword evidence="4" id="KW-1185">Reference proteome</keyword>
<evidence type="ECO:0000259" key="2">
    <source>
        <dbReference type="PROSITE" id="PS50181"/>
    </source>
</evidence>
<dbReference type="CDD" id="cd09917">
    <property type="entry name" value="F-box_SF"/>
    <property type="match status" value="1"/>
</dbReference>